<evidence type="ECO:0000256" key="2">
    <source>
        <dbReference type="SAM" id="Phobius"/>
    </source>
</evidence>
<dbReference type="Proteomes" id="UP000540909">
    <property type="component" value="Unassembled WGS sequence"/>
</dbReference>
<name>A0A7W6W7H9_9HYPH</name>
<evidence type="ECO:0000313" key="4">
    <source>
        <dbReference type="Proteomes" id="UP000540909"/>
    </source>
</evidence>
<accession>A0A7W6W7H9</accession>
<gene>
    <name evidence="3" type="ORF">GGD57_004900</name>
</gene>
<protein>
    <submittedName>
        <fullName evidence="3">Uncharacterized protein</fullName>
    </submittedName>
</protein>
<keyword evidence="2" id="KW-0472">Membrane</keyword>
<evidence type="ECO:0000313" key="3">
    <source>
        <dbReference type="EMBL" id="MBB4238290.1"/>
    </source>
</evidence>
<feature type="transmembrane region" description="Helical" evidence="2">
    <location>
        <begin position="6"/>
        <end position="26"/>
    </location>
</feature>
<keyword evidence="2" id="KW-1133">Transmembrane helix</keyword>
<sequence length="51" mass="5580">MDQIVPSSAVAVLVAAFLTTAISALLSRDRSRQPVPVKIQVQRDQNTGKRF</sequence>
<keyword evidence="2" id="KW-0812">Transmembrane</keyword>
<dbReference type="AlphaFoldDB" id="A0A7W6W7H9"/>
<comment type="caution">
    <text evidence="3">The sequence shown here is derived from an EMBL/GenBank/DDBJ whole genome shotgun (WGS) entry which is preliminary data.</text>
</comment>
<organism evidence="3 4">
    <name type="scientific">Rhizobium esperanzae</name>
    <dbReference type="NCBI Taxonomy" id="1967781"/>
    <lineage>
        <taxon>Bacteria</taxon>
        <taxon>Pseudomonadati</taxon>
        <taxon>Pseudomonadota</taxon>
        <taxon>Alphaproteobacteria</taxon>
        <taxon>Hyphomicrobiales</taxon>
        <taxon>Rhizobiaceae</taxon>
        <taxon>Rhizobium/Agrobacterium group</taxon>
        <taxon>Rhizobium</taxon>
    </lineage>
</organism>
<feature type="region of interest" description="Disordered" evidence="1">
    <location>
        <begin position="30"/>
        <end position="51"/>
    </location>
</feature>
<proteinExistence type="predicted"/>
<reference evidence="3 4" key="1">
    <citation type="submission" date="2020-08" db="EMBL/GenBank/DDBJ databases">
        <title>Genomic Encyclopedia of Type Strains, Phase IV (KMG-V): Genome sequencing to study the core and pangenomes of soil and plant-associated prokaryotes.</title>
        <authorList>
            <person name="Whitman W."/>
        </authorList>
    </citation>
    <scope>NUCLEOTIDE SEQUENCE [LARGE SCALE GENOMIC DNA]</scope>
    <source>
        <strain evidence="3 4">SEMIA 4089</strain>
    </source>
</reference>
<evidence type="ECO:0000256" key="1">
    <source>
        <dbReference type="SAM" id="MobiDB-lite"/>
    </source>
</evidence>
<dbReference type="EMBL" id="JACIFY010000020">
    <property type="protein sequence ID" value="MBB4238290.1"/>
    <property type="molecule type" value="Genomic_DNA"/>
</dbReference>
<dbReference type="RefSeq" id="WP_184472731.1">
    <property type="nucleotide sequence ID" value="NZ_JACIFY010000020.1"/>
</dbReference>